<feature type="compositionally biased region" description="Basic and acidic residues" evidence="9">
    <location>
        <begin position="642"/>
        <end position="664"/>
    </location>
</feature>
<evidence type="ECO:0000256" key="3">
    <source>
        <dbReference type="ARBA" id="ARBA00022679"/>
    </source>
</evidence>
<dbReference type="PANTHER" id="PTHR46538">
    <property type="entry name" value="PROTEIN KINASE DOMAIN-CONTAINING PROTEIN"/>
    <property type="match status" value="1"/>
</dbReference>
<dbReference type="InterPro" id="IPR008271">
    <property type="entry name" value="Ser/Thr_kinase_AS"/>
</dbReference>
<evidence type="ECO:0000256" key="2">
    <source>
        <dbReference type="ARBA" id="ARBA00022553"/>
    </source>
</evidence>
<feature type="compositionally biased region" description="Basic and acidic residues" evidence="9">
    <location>
        <begin position="585"/>
        <end position="594"/>
    </location>
</feature>
<feature type="coiled-coil region" evidence="8">
    <location>
        <begin position="779"/>
        <end position="884"/>
    </location>
</feature>
<dbReference type="GO" id="GO:0005524">
    <property type="term" value="F:ATP binding"/>
    <property type="evidence" value="ECO:0007669"/>
    <property type="project" value="UniProtKB-UniRule"/>
</dbReference>
<dbReference type="Pfam" id="PF12474">
    <property type="entry name" value="PKK"/>
    <property type="match status" value="2"/>
</dbReference>
<feature type="region of interest" description="Disordered" evidence="9">
    <location>
        <begin position="1017"/>
        <end position="1037"/>
    </location>
</feature>
<proteinExistence type="predicted"/>
<dbReference type="SUPFAM" id="SSF56112">
    <property type="entry name" value="Protein kinase-like (PK-like)"/>
    <property type="match status" value="1"/>
</dbReference>
<keyword evidence="8" id="KW-0175">Coiled coil</keyword>
<feature type="compositionally biased region" description="Acidic residues" evidence="9">
    <location>
        <begin position="316"/>
        <end position="329"/>
    </location>
</feature>
<keyword evidence="5" id="KW-0418">Kinase</keyword>
<dbReference type="OrthoDB" id="10027016at2759"/>
<feature type="compositionally biased region" description="Polar residues" evidence="9">
    <location>
        <begin position="448"/>
        <end position="458"/>
    </location>
</feature>
<feature type="compositionally biased region" description="Basic and acidic residues" evidence="9">
    <location>
        <begin position="330"/>
        <end position="340"/>
    </location>
</feature>
<feature type="region of interest" description="Disordered" evidence="9">
    <location>
        <begin position="585"/>
        <end position="672"/>
    </location>
</feature>
<evidence type="ECO:0000256" key="4">
    <source>
        <dbReference type="ARBA" id="ARBA00022741"/>
    </source>
</evidence>
<dbReference type="AlphaFoldDB" id="A0A8K0EL57"/>
<dbReference type="SMART" id="SM00220">
    <property type="entry name" value="S_TKc"/>
    <property type="match status" value="1"/>
</dbReference>
<protein>
    <submittedName>
        <fullName evidence="11">STK10 protein</fullName>
    </submittedName>
</protein>
<dbReference type="InterPro" id="IPR017441">
    <property type="entry name" value="Protein_kinase_ATP_BS"/>
</dbReference>
<keyword evidence="1" id="KW-0723">Serine/threonine-protein kinase</keyword>
<feature type="compositionally biased region" description="Basic and acidic residues" evidence="9">
    <location>
        <begin position="544"/>
        <end position="564"/>
    </location>
</feature>
<evidence type="ECO:0000256" key="1">
    <source>
        <dbReference type="ARBA" id="ARBA00022527"/>
    </source>
</evidence>
<dbReference type="PROSITE" id="PS00107">
    <property type="entry name" value="PROTEIN_KINASE_ATP"/>
    <property type="match status" value="1"/>
</dbReference>
<dbReference type="Pfam" id="PF00069">
    <property type="entry name" value="Pkinase"/>
    <property type="match status" value="1"/>
</dbReference>
<dbReference type="GO" id="GO:0004674">
    <property type="term" value="F:protein serine/threonine kinase activity"/>
    <property type="evidence" value="ECO:0007669"/>
    <property type="project" value="UniProtKB-KW"/>
</dbReference>
<evidence type="ECO:0000313" key="11">
    <source>
        <dbReference type="EMBL" id="CAH1258215.1"/>
    </source>
</evidence>
<dbReference type="FunFam" id="3.30.200.20:FF:000353">
    <property type="entry name" value="Sterile20-like kinase, isoform B"/>
    <property type="match status" value="1"/>
</dbReference>
<dbReference type="Proteomes" id="UP000838412">
    <property type="component" value="Chromosome 3"/>
</dbReference>
<feature type="compositionally biased region" description="Basic and acidic residues" evidence="9">
    <location>
        <begin position="953"/>
        <end position="964"/>
    </location>
</feature>
<dbReference type="InterPro" id="IPR011009">
    <property type="entry name" value="Kinase-like_dom_sf"/>
</dbReference>
<evidence type="ECO:0000256" key="9">
    <source>
        <dbReference type="SAM" id="MobiDB-lite"/>
    </source>
</evidence>
<evidence type="ECO:0000313" key="12">
    <source>
        <dbReference type="Proteomes" id="UP000838412"/>
    </source>
</evidence>
<feature type="compositionally biased region" description="Basic and acidic residues" evidence="9">
    <location>
        <begin position="499"/>
        <end position="529"/>
    </location>
</feature>
<dbReference type="InterPro" id="IPR051585">
    <property type="entry name" value="STE20_Ser/Thr_Kinases"/>
</dbReference>
<feature type="compositionally biased region" description="Basic and acidic residues" evidence="9">
    <location>
        <begin position="1018"/>
        <end position="1037"/>
    </location>
</feature>
<evidence type="ECO:0000256" key="8">
    <source>
        <dbReference type="SAM" id="Coils"/>
    </source>
</evidence>
<dbReference type="EMBL" id="OV696688">
    <property type="protein sequence ID" value="CAH1258215.1"/>
    <property type="molecule type" value="Genomic_DNA"/>
</dbReference>
<feature type="region of interest" description="Disordered" evidence="9">
    <location>
        <begin position="499"/>
        <end position="573"/>
    </location>
</feature>
<dbReference type="PANTHER" id="PTHR46538:SF3">
    <property type="entry name" value="PROTEIN KINASE DOMAIN-CONTAINING PROTEIN"/>
    <property type="match status" value="1"/>
</dbReference>
<keyword evidence="3" id="KW-0808">Transferase</keyword>
<dbReference type="FunFam" id="1.10.510.10:FF:000081">
    <property type="entry name" value="STE20-like serine/threonine-protein kinase"/>
    <property type="match status" value="1"/>
</dbReference>
<keyword evidence="4 7" id="KW-0547">Nucleotide-binding</keyword>
<dbReference type="InterPro" id="IPR000719">
    <property type="entry name" value="Prot_kinase_dom"/>
</dbReference>
<feature type="compositionally biased region" description="Basic and acidic residues" evidence="9">
    <location>
        <begin position="389"/>
        <end position="398"/>
    </location>
</feature>
<accession>A0A8K0EL57</accession>
<feature type="compositionally biased region" description="Polar residues" evidence="9">
    <location>
        <begin position="626"/>
        <end position="636"/>
    </location>
</feature>
<evidence type="ECO:0000256" key="5">
    <source>
        <dbReference type="ARBA" id="ARBA00022777"/>
    </source>
</evidence>
<evidence type="ECO:0000256" key="7">
    <source>
        <dbReference type="PROSITE-ProRule" id="PRU10141"/>
    </source>
</evidence>
<feature type="region of interest" description="Disordered" evidence="9">
    <location>
        <begin position="941"/>
        <end position="990"/>
    </location>
</feature>
<dbReference type="PROSITE" id="PS00108">
    <property type="entry name" value="PROTEIN_KINASE_ST"/>
    <property type="match status" value="1"/>
</dbReference>
<name>A0A8K0EL57_BRALA</name>
<feature type="domain" description="Protein kinase" evidence="10">
    <location>
        <begin position="35"/>
        <end position="293"/>
    </location>
</feature>
<keyword evidence="2" id="KW-0597">Phosphoprotein</keyword>
<keyword evidence="12" id="KW-1185">Reference proteome</keyword>
<sequence length="1132" mass="132004">MPLLDFKKIFSIRQERKKPKYYQHIRRDVDPNAVWETIGELGDGAFGKVYKVKHKENGKLAAAKIIEIKNEEELEDYTVEIDILSECSHRHVVALDDAYFHDGKLWMMIEFCAGGALDDIMLDLDHPLSERQIRVICRQMLEALDYLHTHHIIHRDLKAGNVLLTPEGDIKLADFGVSAKNNNTRQKRDTFIGTPYWMAPEVVLCETVKDTPYDCKADIWSLGITLIEFAQMEPPNHEMHPMRVLIKISKSEPPQLEDPGRWSREFADFLRQCLQKIPEGRPSARELLTHPFVKNTEETKPIRDLVAEAKAEVVEEVVEGENDEEEEEPTTPRDLNKSRESLQSTDSKNSDEATVGAPEKPLQEITEEPGPVKRKAPAPPPPPVQEVVKQADEDKSSDEGIGTNGSTEKLPEIGSEIALPSVNETLVEEREGSETPDAVLAPPEAFRDTSNTPGSPSKESIDEQTIDFSPEYSDVEDLKDSSASVAMDIVNGLLEIVHTETQKQDGNEAEVRSEVTERAAEPESKKESVTVDGLENDALPKPLSVEKDQSETKDHQSRTEHFEDGVEESASAEIVVIFPDEKVHRLGDHREDSGAHSMPLSLSGVLEPQEVPTRHRRQGSGDAKSENSADSGSIHTMDNEVPEAKVEPSKKRKESDGLDLEEKSRRKKTIKKTRKIEIDGRVVTQTQVKEVYDDDKDRKVEQLLRKQDLRELKLMQRQEQRSQQELHVKIRQQIDNTEKRFEQEMNNLTRRYDTELDTLTKQQKQHVEKLEESQTTDVRLATKRIRQEQEKELKKFREELKLEQKEMKLDVDRLPKSERKDAMRRRKEELEIKQQQKEQDFVTRQNQALELALRKMTDQHRLELAKVEREFLQHKQQLLRAREASVWELEEKHLHERHQETKQHQKDQFFLQRQQLLKRHEKEIEQVNRINYREQDELVRRHTSEKRRLPKIQRSEGKVREQMFKKSLRISSMSTPQQDKEKLKQNPQDSVFKRSLRGVGGIVNQEEKQLMKQFQTQETKRMKAEQQRQEQKQTKQLEELRSRHDVTMQELQQMQNEKRHMLIEHETQKLKEIDEQHQRELREWREKLRPRKKKLEDEFQHQLQEQEQFYSMGHMNNEPVPYAVMSTPTPSY</sequence>
<dbReference type="Gene3D" id="1.10.510.10">
    <property type="entry name" value="Transferase(Phosphotransferase) domain 1"/>
    <property type="match status" value="1"/>
</dbReference>
<dbReference type="Gene3D" id="3.30.200.20">
    <property type="entry name" value="Phosphorylase Kinase, domain 1"/>
    <property type="match status" value="1"/>
</dbReference>
<keyword evidence="6 7" id="KW-0067">ATP-binding</keyword>
<gene>
    <name evidence="11" type="primary">STK10</name>
    <name evidence="11" type="ORF">BLAG_LOCUS15860</name>
</gene>
<feature type="binding site" evidence="7">
    <location>
        <position position="64"/>
    </location>
    <ligand>
        <name>ATP</name>
        <dbReference type="ChEBI" id="CHEBI:30616"/>
    </ligand>
</feature>
<reference evidence="11" key="1">
    <citation type="submission" date="2022-01" db="EMBL/GenBank/DDBJ databases">
        <authorList>
            <person name="Braso-Vives M."/>
        </authorList>
    </citation>
    <scope>NUCLEOTIDE SEQUENCE</scope>
</reference>
<evidence type="ECO:0000259" key="10">
    <source>
        <dbReference type="SMART" id="SM00220"/>
    </source>
</evidence>
<feature type="region of interest" description="Disordered" evidence="9">
    <location>
        <begin position="316"/>
        <end position="480"/>
    </location>
</feature>
<evidence type="ECO:0000256" key="6">
    <source>
        <dbReference type="ARBA" id="ARBA00022840"/>
    </source>
</evidence>
<dbReference type="InterPro" id="IPR022165">
    <property type="entry name" value="PKK"/>
</dbReference>
<organism evidence="11 12">
    <name type="scientific">Branchiostoma lanceolatum</name>
    <name type="common">Common lancelet</name>
    <name type="synonym">Amphioxus lanceolatum</name>
    <dbReference type="NCBI Taxonomy" id="7740"/>
    <lineage>
        <taxon>Eukaryota</taxon>
        <taxon>Metazoa</taxon>
        <taxon>Chordata</taxon>
        <taxon>Cephalochordata</taxon>
        <taxon>Leptocardii</taxon>
        <taxon>Amphioxiformes</taxon>
        <taxon>Branchiostomatidae</taxon>
        <taxon>Branchiostoma</taxon>
    </lineage>
</organism>